<dbReference type="SUPFAM" id="SSF57850">
    <property type="entry name" value="RING/U-box"/>
    <property type="match status" value="1"/>
</dbReference>
<keyword evidence="1" id="KW-0175">Coiled coil</keyword>
<sequence length="749" mass="84138">MDTFSLPASDEVRVLSVKVGQLRSKFEHTHVNIQTERERFVQYVQTSVAYRAKIAQENSALGDVFKHLREELDAAIASMGSSELMTQVLADADERKEKWGQIPNAVLDTKPAGLPLSRMHQFSLAALLEALNRVLHAQAQGLADDVRALLNECHRLHAQLRYEKMQGHEVRFREWTARNRVFEWTQKVHAQRLLLAQWDDELKAILAKLPESAKATRKEDGASSGHPEQRASTGAGAAANDDVEEEAAARTALVESIALYKKLLSFQAELFARVRGEIEEFVARLKEPLPSEFPENRSSRVQSMSATQGQFDDVMHPLYYAALRFQWYSALFRVQLLRAYAARVEPLRALVAEVSDDVQATAKQVVNSKLAAFDSIVSEASKISSHASQAFAKIQSQLEKKMGDEHMKAQATATASLEIMKLRSVGFSSTLTEKMGQISALTAEASALRASFVQKIGGDEGKTCLETWETGDNFWAEAEGLLHMVLDLRAAEHGTLNGLVDKQEQLIEMQTQRLQLRQKLISAKEANKSAASHKAVEQRNANLEKTVQLSKKLASKSLESAQEAEQIKEACEERLHSVKAMIAKCEEDTASLTKRLEDEIVSSGAEFKPIPSEEPLSRKGLGTDCFMITEKVVAQLHEHLQRLTQEKLATATLEQEIFVTEKKREQLARRNKRKQEQVGESDKESVRDELYKTLKRRRNCSILPNMEKDCLLPRCGHVFSREGIVTVKSRKCPICHEKFSMDELISVYF</sequence>
<proteinExistence type="predicted"/>
<name>A0A5J4YZU9_PORPP</name>
<gene>
    <name evidence="3" type="ORF">FVE85_0414</name>
</gene>
<evidence type="ECO:0008006" key="5">
    <source>
        <dbReference type="Google" id="ProtNLM"/>
    </source>
</evidence>
<dbReference type="Proteomes" id="UP000324585">
    <property type="component" value="Unassembled WGS sequence"/>
</dbReference>
<organism evidence="3 4">
    <name type="scientific">Porphyridium purpureum</name>
    <name type="common">Red alga</name>
    <name type="synonym">Porphyridium cruentum</name>
    <dbReference type="NCBI Taxonomy" id="35688"/>
    <lineage>
        <taxon>Eukaryota</taxon>
        <taxon>Rhodophyta</taxon>
        <taxon>Bangiophyceae</taxon>
        <taxon>Porphyridiales</taxon>
        <taxon>Porphyridiaceae</taxon>
        <taxon>Porphyridium</taxon>
    </lineage>
</organism>
<evidence type="ECO:0000313" key="3">
    <source>
        <dbReference type="EMBL" id="KAA8496685.1"/>
    </source>
</evidence>
<dbReference type="OrthoDB" id="4006at2759"/>
<protein>
    <recommendedName>
        <fullName evidence="5">E3 ubiquitin protein ligase</fullName>
    </recommendedName>
</protein>
<comment type="caution">
    <text evidence="3">The sequence shown here is derived from an EMBL/GenBank/DDBJ whole genome shotgun (WGS) entry which is preliminary data.</text>
</comment>
<feature type="region of interest" description="Disordered" evidence="2">
    <location>
        <begin position="213"/>
        <end position="242"/>
    </location>
</feature>
<reference evidence="4" key="1">
    <citation type="journal article" date="2019" name="Nat. Commun.">
        <title>Expansion of phycobilisome linker gene families in mesophilic red algae.</title>
        <authorList>
            <person name="Lee J."/>
            <person name="Kim D."/>
            <person name="Bhattacharya D."/>
            <person name="Yoon H.S."/>
        </authorList>
    </citation>
    <scope>NUCLEOTIDE SEQUENCE [LARGE SCALE GENOMIC DNA]</scope>
    <source>
        <strain evidence="4">CCMP 1328</strain>
    </source>
</reference>
<accession>A0A5J4YZU9</accession>
<evidence type="ECO:0000256" key="2">
    <source>
        <dbReference type="SAM" id="MobiDB-lite"/>
    </source>
</evidence>
<dbReference type="InterPro" id="IPR013083">
    <property type="entry name" value="Znf_RING/FYVE/PHD"/>
</dbReference>
<feature type="coiled-coil region" evidence="1">
    <location>
        <begin position="561"/>
        <end position="588"/>
    </location>
</feature>
<dbReference type="EMBL" id="VRMN01000002">
    <property type="protein sequence ID" value="KAA8496685.1"/>
    <property type="molecule type" value="Genomic_DNA"/>
</dbReference>
<evidence type="ECO:0000256" key="1">
    <source>
        <dbReference type="SAM" id="Coils"/>
    </source>
</evidence>
<dbReference type="AlphaFoldDB" id="A0A5J4YZU9"/>
<keyword evidence="4" id="KW-1185">Reference proteome</keyword>
<dbReference type="Gene3D" id="3.30.40.10">
    <property type="entry name" value="Zinc/RING finger domain, C3HC4 (zinc finger)"/>
    <property type="match status" value="1"/>
</dbReference>
<evidence type="ECO:0000313" key="4">
    <source>
        <dbReference type="Proteomes" id="UP000324585"/>
    </source>
</evidence>